<organism evidence="1 2">
    <name type="scientific">Caerostris extrusa</name>
    <name type="common">Bark spider</name>
    <name type="synonym">Caerostris bankana</name>
    <dbReference type="NCBI Taxonomy" id="172846"/>
    <lineage>
        <taxon>Eukaryota</taxon>
        <taxon>Metazoa</taxon>
        <taxon>Ecdysozoa</taxon>
        <taxon>Arthropoda</taxon>
        <taxon>Chelicerata</taxon>
        <taxon>Arachnida</taxon>
        <taxon>Araneae</taxon>
        <taxon>Araneomorphae</taxon>
        <taxon>Entelegynae</taxon>
        <taxon>Araneoidea</taxon>
        <taxon>Araneidae</taxon>
        <taxon>Caerostris</taxon>
    </lineage>
</organism>
<dbReference type="Proteomes" id="UP001054945">
    <property type="component" value="Unassembled WGS sequence"/>
</dbReference>
<evidence type="ECO:0000313" key="1">
    <source>
        <dbReference type="EMBL" id="GIY20117.1"/>
    </source>
</evidence>
<reference evidence="1 2" key="1">
    <citation type="submission" date="2021-06" db="EMBL/GenBank/DDBJ databases">
        <title>Caerostris extrusa draft genome.</title>
        <authorList>
            <person name="Kono N."/>
            <person name="Arakawa K."/>
        </authorList>
    </citation>
    <scope>NUCLEOTIDE SEQUENCE [LARGE SCALE GENOMIC DNA]</scope>
</reference>
<comment type="caution">
    <text evidence="1">The sequence shown here is derived from an EMBL/GenBank/DDBJ whole genome shotgun (WGS) entry which is preliminary data.</text>
</comment>
<keyword evidence="2" id="KW-1185">Reference proteome</keyword>
<protein>
    <submittedName>
        <fullName evidence="1">Uncharacterized protein</fullName>
    </submittedName>
</protein>
<sequence>MRIKSISLRDCCERKLEGDIPSIWNDQFSLPDNSLIDSPPDTLIDSPPDTLIDNPPSTLLTPLDKLVRNSRLVARVLVQIIHPVFLPTWYYGRILSHHTYSCHVARVLQHERFLSECGLSFVDVSVRNLFGERN</sequence>
<name>A0AAV4RI27_CAEEX</name>
<proteinExistence type="predicted"/>
<accession>A0AAV4RI27</accession>
<dbReference type="AlphaFoldDB" id="A0AAV4RI27"/>
<gene>
    <name evidence="1" type="ORF">CEXT_634101</name>
</gene>
<evidence type="ECO:0000313" key="2">
    <source>
        <dbReference type="Proteomes" id="UP001054945"/>
    </source>
</evidence>
<dbReference type="EMBL" id="BPLR01007840">
    <property type="protein sequence ID" value="GIY20117.1"/>
    <property type="molecule type" value="Genomic_DNA"/>
</dbReference>